<feature type="region of interest" description="Disordered" evidence="1">
    <location>
        <begin position="684"/>
        <end position="718"/>
    </location>
</feature>
<evidence type="ECO:0000313" key="4">
    <source>
        <dbReference type="Proteomes" id="UP000627292"/>
    </source>
</evidence>
<accession>A0A917J1H4</accession>
<dbReference type="EMBL" id="BMIB01000003">
    <property type="protein sequence ID" value="GGH72230.1"/>
    <property type="molecule type" value="Genomic_DNA"/>
</dbReference>
<dbReference type="RefSeq" id="WP_188954093.1">
    <property type="nucleotide sequence ID" value="NZ_BMIB01000003.1"/>
</dbReference>
<evidence type="ECO:0000313" key="3">
    <source>
        <dbReference type="EMBL" id="GGH72230.1"/>
    </source>
</evidence>
<dbReference type="AlphaFoldDB" id="A0A917J1H4"/>
<evidence type="ECO:0000256" key="1">
    <source>
        <dbReference type="SAM" id="MobiDB-lite"/>
    </source>
</evidence>
<keyword evidence="4" id="KW-1185">Reference proteome</keyword>
<evidence type="ECO:0000256" key="2">
    <source>
        <dbReference type="SAM" id="Phobius"/>
    </source>
</evidence>
<feature type="region of interest" description="Disordered" evidence="1">
    <location>
        <begin position="1"/>
        <end position="23"/>
    </location>
</feature>
<gene>
    <name evidence="3" type="ORF">GCM10011379_32410</name>
</gene>
<feature type="transmembrane region" description="Helical" evidence="2">
    <location>
        <begin position="1055"/>
        <end position="1074"/>
    </location>
</feature>
<organism evidence="3 4">
    <name type="scientific">Filimonas zeae</name>
    <dbReference type="NCBI Taxonomy" id="1737353"/>
    <lineage>
        <taxon>Bacteria</taxon>
        <taxon>Pseudomonadati</taxon>
        <taxon>Bacteroidota</taxon>
        <taxon>Chitinophagia</taxon>
        <taxon>Chitinophagales</taxon>
        <taxon>Chitinophagaceae</taxon>
        <taxon>Filimonas</taxon>
    </lineage>
</organism>
<proteinExistence type="predicted"/>
<name>A0A917J1H4_9BACT</name>
<protein>
    <submittedName>
        <fullName evidence="3">Uncharacterized protein</fullName>
    </submittedName>
</protein>
<keyword evidence="2" id="KW-0472">Membrane</keyword>
<keyword evidence="2" id="KW-0812">Transmembrane</keyword>
<reference evidence="3" key="2">
    <citation type="submission" date="2020-09" db="EMBL/GenBank/DDBJ databases">
        <authorList>
            <person name="Sun Q."/>
            <person name="Zhou Y."/>
        </authorList>
    </citation>
    <scope>NUCLEOTIDE SEQUENCE</scope>
    <source>
        <strain evidence="3">CGMCC 1.15290</strain>
    </source>
</reference>
<feature type="transmembrane region" description="Helical" evidence="2">
    <location>
        <begin position="1095"/>
        <end position="1117"/>
    </location>
</feature>
<dbReference type="Proteomes" id="UP000627292">
    <property type="component" value="Unassembled WGS sequence"/>
</dbReference>
<sequence length="1121" mass="126096">MKTPSPQHTNTENATHTSGIVSANPLQMLTAGEETETKPVKHNPFLRITESKGTHNPLQLLKQTVVTSGAATQLISDFSRAVLEQIVIPVLENAAARYPDLPAMFNPALAALRGCLMDDDDKKGEAQVAEEAIAAFFGDAFERYRLTPGLEIVGTLRSEIVTKINIQLKNPLLAQLDRQHARMQRAKDTDGYVEIDPATVNKNMPAPQPLLRGLIWNLHGFSNVINNRDRADFRVIGGGRHNTRKGMVNELIGSVGNKMQGNNPGLDAVTAQETEVMFEMWKLNTEQLESVASPLLTREQIKAVFAFVRKMNKNFTDRFFVREAGKYRIAPLYRVEVIEALENYQKILGDDQKKTFNAIDKLLNQLRANEVVHQLKNNYGFITTLLQSFQNASLPPDGDEPALLHLISRVKELRQVIKALSTFQLENATNPLHQALGNLSKALNALINRKGSEEYRTDDMNLAVYLDKELNKYAIVSHLTSLLANNQLNLDFMLLNEMNRGILSFTSEVDRVTQHKYGVAQGPQMAAMNKEGQGTQREYYPLVYDKQKFDHKGYFYVGVQRTKTVSNRAYADDTIEWMKPEKRKKLPSGSQQQTEGYLDYRPIIVHRLTRKNAIPLPQQPQQEIWLAAVHTTPYGNEFDRQKIFKELEGPLKTLKTIANDRKAELIIGGDFYIAAEALAKVPDGDKMAGSKQQNAPGRLEIDASVGDQNQNRNLRTRNGEVSSFTKHLSGDSFPTTGWKGSNKNMGLADIRSITGTNKNSKGLQSADYFVLPGVDAHRVRVGLIDPRTKAIVELETDEKQISKHNFFFSDHLISAIEKYATREDKEKAQVHGRLNMDKLDMIPENLTALKSDSRALKYDVGDFEPQPGTASIITTVLFRVWNRIKTELDRNNNIAPHDLQKWGDLLVWIDTTRQRLKKRFYSSGDKENMNELIAVLQSLGDASINEQAALVQSMIDHFPEKHETGDGDTFTTGVDARTLKSDKVEITSPSHYPSWQELPATVQKAFGENLQLTTSLNAGSDTEAIINALQYHSEPQVQNLLAALRKTRSIDHPEVIRLIGAAGFSIYVYRLVFMKQESKKYVNVLKYRYGRGLPLELRILEISSGIILPPFIFSGYYQLGK</sequence>
<keyword evidence="2" id="KW-1133">Transmembrane helix</keyword>
<comment type="caution">
    <text evidence="3">The sequence shown here is derived from an EMBL/GenBank/DDBJ whole genome shotgun (WGS) entry which is preliminary data.</text>
</comment>
<reference evidence="3" key="1">
    <citation type="journal article" date="2014" name="Int. J. Syst. Evol. Microbiol.">
        <title>Complete genome sequence of Corynebacterium casei LMG S-19264T (=DSM 44701T), isolated from a smear-ripened cheese.</title>
        <authorList>
            <consortium name="US DOE Joint Genome Institute (JGI-PGF)"/>
            <person name="Walter F."/>
            <person name="Albersmeier A."/>
            <person name="Kalinowski J."/>
            <person name="Ruckert C."/>
        </authorList>
    </citation>
    <scope>NUCLEOTIDE SEQUENCE</scope>
    <source>
        <strain evidence="3">CGMCC 1.15290</strain>
    </source>
</reference>